<evidence type="ECO:0000256" key="3">
    <source>
        <dbReference type="ARBA" id="ARBA00022588"/>
    </source>
</evidence>
<dbReference type="Proteomes" id="UP001233999">
    <property type="component" value="Unassembled WGS sequence"/>
</dbReference>
<dbReference type="InterPro" id="IPR051237">
    <property type="entry name" value="Ferric-chelate_Red/DefProt"/>
</dbReference>
<feature type="signal peptide" evidence="6">
    <location>
        <begin position="1"/>
        <end position="22"/>
    </location>
</feature>
<accession>A0AAD8AJJ8</accession>
<keyword evidence="5" id="KW-0044">Antibiotic</keyword>
<evidence type="ECO:0000313" key="9">
    <source>
        <dbReference type="Proteomes" id="UP001233999"/>
    </source>
</evidence>
<protein>
    <recommendedName>
        <fullName evidence="7">Reelin domain-containing protein</fullName>
    </recommendedName>
</protein>
<dbReference type="InterPro" id="IPR042307">
    <property type="entry name" value="Reeler_sf"/>
</dbReference>
<comment type="caution">
    <text evidence="8">The sequence shown here is derived from an EMBL/GenBank/DDBJ whole genome shotgun (WGS) entry which is preliminary data.</text>
</comment>
<dbReference type="Gene3D" id="2.60.40.4060">
    <property type="entry name" value="Reeler domain"/>
    <property type="match status" value="1"/>
</dbReference>
<dbReference type="CDD" id="cd08544">
    <property type="entry name" value="Reeler"/>
    <property type="match status" value="1"/>
</dbReference>
<dbReference type="PANTHER" id="PTHR45828:SF33">
    <property type="entry name" value="DOMON DOMAIN-CONTAINING PROTEIN"/>
    <property type="match status" value="1"/>
</dbReference>
<organism evidence="8 9">
    <name type="scientific">Diploptera punctata</name>
    <name type="common">Pacific beetle cockroach</name>
    <dbReference type="NCBI Taxonomy" id="6984"/>
    <lineage>
        <taxon>Eukaryota</taxon>
        <taxon>Metazoa</taxon>
        <taxon>Ecdysozoa</taxon>
        <taxon>Arthropoda</taxon>
        <taxon>Hexapoda</taxon>
        <taxon>Insecta</taxon>
        <taxon>Pterygota</taxon>
        <taxon>Neoptera</taxon>
        <taxon>Polyneoptera</taxon>
        <taxon>Dictyoptera</taxon>
        <taxon>Blattodea</taxon>
        <taxon>Blaberoidea</taxon>
        <taxon>Blaberidae</taxon>
        <taxon>Diplopterinae</taxon>
        <taxon>Diploptera</taxon>
    </lineage>
</organism>
<keyword evidence="3" id="KW-0399">Innate immunity</keyword>
<dbReference type="EMBL" id="JASPKZ010000437">
    <property type="protein sequence ID" value="KAJ9600231.1"/>
    <property type="molecule type" value="Genomic_DNA"/>
</dbReference>
<evidence type="ECO:0000256" key="2">
    <source>
        <dbReference type="ARBA" id="ARBA00022529"/>
    </source>
</evidence>
<reference evidence="8" key="1">
    <citation type="journal article" date="2023" name="IScience">
        <title>Live-bearing cockroach genome reveals convergent evolutionary mechanisms linked to viviparity in insects and beyond.</title>
        <authorList>
            <person name="Fouks B."/>
            <person name="Harrison M.C."/>
            <person name="Mikhailova A.A."/>
            <person name="Marchal E."/>
            <person name="English S."/>
            <person name="Carruthers M."/>
            <person name="Jennings E.C."/>
            <person name="Chiamaka E.L."/>
            <person name="Frigard R.A."/>
            <person name="Pippel M."/>
            <person name="Attardo G.M."/>
            <person name="Benoit J.B."/>
            <person name="Bornberg-Bauer E."/>
            <person name="Tobe S.S."/>
        </authorList>
    </citation>
    <scope>NUCLEOTIDE SEQUENCE</scope>
    <source>
        <strain evidence="8">Stay&amp;Tobe</strain>
    </source>
</reference>
<dbReference type="FunFam" id="2.60.40.4060:FF:000003">
    <property type="entry name" value="Ferric chelate reductase 1"/>
    <property type="match status" value="1"/>
</dbReference>
<dbReference type="InterPro" id="IPR002861">
    <property type="entry name" value="Reeler_dom"/>
</dbReference>
<feature type="chain" id="PRO_5042272135" description="Reelin domain-containing protein" evidence="6">
    <location>
        <begin position="23"/>
        <end position="165"/>
    </location>
</feature>
<dbReference type="AlphaFoldDB" id="A0AAD8AJJ8"/>
<keyword evidence="6" id="KW-0732">Signal</keyword>
<evidence type="ECO:0000256" key="5">
    <source>
        <dbReference type="ARBA" id="ARBA00023022"/>
    </source>
</evidence>
<evidence type="ECO:0000313" key="8">
    <source>
        <dbReference type="EMBL" id="KAJ9600231.1"/>
    </source>
</evidence>
<gene>
    <name evidence="8" type="ORF">L9F63_009478</name>
</gene>
<keyword evidence="2" id="KW-0929">Antimicrobial</keyword>
<sequence length="165" mass="17894">NTMISYGLCMLLLVSVPAQIYGFKTGAPESVCEDMEPQHHSKPQTSPSPYSIKVSQNTIKAGETVTVTLEGNENSGIQFKGFFVQARVGNTPIGKFDEGTEIKLVDCGNSKGSAASHNDNKDKSSITLKWTAPASLSEDVRFRATFVKDGATYWVGQESNTLRVK</sequence>
<dbReference type="Pfam" id="PF02014">
    <property type="entry name" value="Reeler"/>
    <property type="match status" value="1"/>
</dbReference>
<dbReference type="GO" id="GO:0042742">
    <property type="term" value="P:defense response to bacterium"/>
    <property type="evidence" value="ECO:0007669"/>
    <property type="project" value="UniProtKB-KW"/>
</dbReference>
<reference evidence="8" key="2">
    <citation type="submission" date="2023-05" db="EMBL/GenBank/DDBJ databases">
        <authorList>
            <person name="Fouks B."/>
        </authorList>
    </citation>
    <scope>NUCLEOTIDE SEQUENCE</scope>
    <source>
        <strain evidence="8">Stay&amp;Tobe</strain>
        <tissue evidence="8">Testes</tissue>
    </source>
</reference>
<dbReference type="GO" id="GO:0042832">
    <property type="term" value="P:defense response to protozoan"/>
    <property type="evidence" value="ECO:0007669"/>
    <property type="project" value="UniProtKB-ARBA"/>
</dbReference>
<keyword evidence="4" id="KW-0391">Immunity</keyword>
<name>A0AAD8AJJ8_DIPPU</name>
<evidence type="ECO:0000259" key="7">
    <source>
        <dbReference type="PROSITE" id="PS51019"/>
    </source>
</evidence>
<dbReference type="GO" id="GO:0045087">
    <property type="term" value="P:innate immune response"/>
    <property type="evidence" value="ECO:0007669"/>
    <property type="project" value="UniProtKB-KW"/>
</dbReference>
<evidence type="ECO:0000256" key="1">
    <source>
        <dbReference type="ARBA" id="ARBA00008501"/>
    </source>
</evidence>
<comment type="similarity">
    <text evidence="1">Belongs to the insect defense protein family.</text>
</comment>
<feature type="non-terminal residue" evidence="8">
    <location>
        <position position="1"/>
    </location>
</feature>
<feature type="domain" description="Reelin" evidence="7">
    <location>
        <begin position="9"/>
        <end position="165"/>
    </location>
</feature>
<dbReference type="PROSITE" id="PS51019">
    <property type="entry name" value="REELIN"/>
    <property type="match status" value="1"/>
</dbReference>
<evidence type="ECO:0000256" key="6">
    <source>
        <dbReference type="SAM" id="SignalP"/>
    </source>
</evidence>
<evidence type="ECO:0000256" key="4">
    <source>
        <dbReference type="ARBA" id="ARBA00022859"/>
    </source>
</evidence>
<keyword evidence="9" id="KW-1185">Reference proteome</keyword>
<proteinExistence type="inferred from homology"/>
<dbReference type="GO" id="GO:0016020">
    <property type="term" value="C:membrane"/>
    <property type="evidence" value="ECO:0007669"/>
    <property type="project" value="TreeGrafter"/>
</dbReference>
<dbReference type="PANTHER" id="PTHR45828">
    <property type="entry name" value="CYTOCHROME B561/FERRIC REDUCTASE TRANSMEMBRANE"/>
    <property type="match status" value="1"/>
</dbReference>